<feature type="domain" description="HTH araC/xylS-type" evidence="4">
    <location>
        <begin position="160"/>
        <end position="258"/>
    </location>
</feature>
<dbReference type="InterPro" id="IPR018062">
    <property type="entry name" value="HTH_AraC-typ_CS"/>
</dbReference>
<evidence type="ECO:0000256" key="2">
    <source>
        <dbReference type="ARBA" id="ARBA00023125"/>
    </source>
</evidence>
<proteinExistence type="predicted"/>
<protein>
    <submittedName>
        <fullName evidence="5">Helix-turn-helix transcriptional regulator</fullName>
    </submittedName>
</protein>
<evidence type="ECO:0000256" key="3">
    <source>
        <dbReference type="ARBA" id="ARBA00023163"/>
    </source>
</evidence>
<dbReference type="Pfam" id="PF12833">
    <property type="entry name" value="HTH_18"/>
    <property type="match status" value="1"/>
</dbReference>
<keyword evidence="6" id="KW-1185">Reference proteome</keyword>
<dbReference type="InterPro" id="IPR014710">
    <property type="entry name" value="RmlC-like_jellyroll"/>
</dbReference>
<sequence>MMNEMPSLYTAIDNYPSGWKMGMHKHPHFEIAVVMLGSGAVYTEDRHYSIQQGDAILINPGVPHDFSSKTPIRIAVLQVDPLSSEHRQLFHQITNEESLCLFPLAYYALERYEKLFSIWIHISSLRATKLFNQFVRTWVQLFLLFLLECVENRDNRVTLGSISAYIRSNIDKDIRISELAKMMHVSESGLRASFKKTYGLSPKQYLQRYRMSEAKMMLKLSDKNIQQIAQQVGFPSIHAFSAWFQKETGASPSLWRKDHIASRED</sequence>
<name>A0ABS3W5W5_9BACL</name>
<keyword evidence="1" id="KW-0805">Transcription regulation</keyword>
<dbReference type="PROSITE" id="PS01124">
    <property type="entry name" value="HTH_ARAC_FAMILY_2"/>
    <property type="match status" value="1"/>
</dbReference>
<evidence type="ECO:0000313" key="5">
    <source>
        <dbReference type="EMBL" id="MBO7743707.1"/>
    </source>
</evidence>
<dbReference type="InterPro" id="IPR018060">
    <property type="entry name" value="HTH_AraC"/>
</dbReference>
<comment type="caution">
    <text evidence="5">The sequence shown here is derived from an EMBL/GenBank/DDBJ whole genome shotgun (WGS) entry which is preliminary data.</text>
</comment>
<dbReference type="SMART" id="SM00342">
    <property type="entry name" value="HTH_ARAC"/>
    <property type="match status" value="1"/>
</dbReference>
<accession>A0ABS3W5W5</accession>
<dbReference type="EMBL" id="JAGGDJ010000002">
    <property type="protein sequence ID" value="MBO7743707.1"/>
    <property type="molecule type" value="Genomic_DNA"/>
</dbReference>
<dbReference type="PROSITE" id="PS00041">
    <property type="entry name" value="HTH_ARAC_FAMILY_1"/>
    <property type="match status" value="1"/>
</dbReference>
<dbReference type="PANTHER" id="PTHR43280">
    <property type="entry name" value="ARAC-FAMILY TRANSCRIPTIONAL REGULATOR"/>
    <property type="match status" value="1"/>
</dbReference>
<keyword evidence="3" id="KW-0804">Transcription</keyword>
<keyword evidence="2" id="KW-0238">DNA-binding</keyword>
<dbReference type="Gene3D" id="2.60.120.10">
    <property type="entry name" value="Jelly Rolls"/>
    <property type="match status" value="1"/>
</dbReference>
<dbReference type="SUPFAM" id="SSF46689">
    <property type="entry name" value="Homeodomain-like"/>
    <property type="match status" value="2"/>
</dbReference>
<dbReference type="Pfam" id="PF02311">
    <property type="entry name" value="AraC_binding"/>
    <property type="match status" value="1"/>
</dbReference>
<dbReference type="InterPro" id="IPR009057">
    <property type="entry name" value="Homeodomain-like_sf"/>
</dbReference>
<reference evidence="5 6" key="1">
    <citation type="submission" date="2021-03" db="EMBL/GenBank/DDBJ databases">
        <title>Paenibacillus artemisicola MWE-103 whole genome sequence.</title>
        <authorList>
            <person name="Ham Y.J."/>
        </authorList>
    </citation>
    <scope>NUCLEOTIDE SEQUENCE [LARGE SCALE GENOMIC DNA]</scope>
    <source>
        <strain evidence="5 6">MWE-103</strain>
    </source>
</reference>
<dbReference type="SUPFAM" id="SSF51215">
    <property type="entry name" value="Regulatory protein AraC"/>
    <property type="match status" value="1"/>
</dbReference>
<evidence type="ECO:0000313" key="6">
    <source>
        <dbReference type="Proteomes" id="UP000670947"/>
    </source>
</evidence>
<dbReference type="Proteomes" id="UP000670947">
    <property type="component" value="Unassembled WGS sequence"/>
</dbReference>
<dbReference type="Gene3D" id="1.10.10.60">
    <property type="entry name" value="Homeodomain-like"/>
    <property type="match status" value="2"/>
</dbReference>
<gene>
    <name evidence="5" type="ORF">I8J29_05830</name>
</gene>
<evidence type="ECO:0000256" key="1">
    <source>
        <dbReference type="ARBA" id="ARBA00023015"/>
    </source>
</evidence>
<dbReference type="InterPro" id="IPR037923">
    <property type="entry name" value="HTH-like"/>
</dbReference>
<evidence type="ECO:0000259" key="4">
    <source>
        <dbReference type="PROSITE" id="PS01124"/>
    </source>
</evidence>
<dbReference type="PANTHER" id="PTHR43280:SF28">
    <property type="entry name" value="HTH-TYPE TRANSCRIPTIONAL ACTIVATOR RHAS"/>
    <property type="match status" value="1"/>
</dbReference>
<organism evidence="5 6">
    <name type="scientific">Paenibacillus artemisiicola</name>
    <dbReference type="NCBI Taxonomy" id="1172618"/>
    <lineage>
        <taxon>Bacteria</taxon>
        <taxon>Bacillati</taxon>
        <taxon>Bacillota</taxon>
        <taxon>Bacilli</taxon>
        <taxon>Bacillales</taxon>
        <taxon>Paenibacillaceae</taxon>
        <taxon>Paenibacillus</taxon>
    </lineage>
</organism>
<dbReference type="RefSeq" id="WP_208846710.1">
    <property type="nucleotide sequence ID" value="NZ_JAGGDJ010000002.1"/>
</dbReference>
<dbReference type="InterPro" id="IPR003313">
    <property type="entry name" value="AraC-bd"/>
</dbReference>